<dbReference type="SUPFAM" id="SSF88723">
    <property type="entry name" value="PIN domain-like"/>
    <property type="match status" value="1"/>
</dbReference>
<feature type="domain" description="PIN" evidence="1">
    <location>
        <begin position="10"/>
        <end position="114"/>
    </location>
</feature>
<evidence type="ECO:0000259" key="2">
    <source>
        <dbReference type="Pfam" id="PF26343"/>
    </source>
</evidence>
<accession>A0ABW3AYD9</accession>
<dbReference type="EMBL" id="JBHTHY010000003">
    <property type="protein sequence ID" value="MFD0795867.1"/>
    <property type="molecule type" value="Genomic_DNA"/>
</dbReference>
<dbReference type="RefSeq" id="WP_379931531.1">
    <property type="nucleotide sequence ID" value="NZ_JBHTHY010000003.1"/>
</dbReference>
<keyword evidence="4" id="KW-1185">Reference proteome</keyword>
<dbReference type="Pfam" id="PF26343">
    <property type="entry name" value="VapC50_C"/>
    <property type="match status" value="1"/>
</dbReference>
<gene>
    <name evidence="3" type="ORF">ACFQZJ_00220</name>
</gene>
<name>A0ABW3AYD9_9FLAO</name>
<dbReference type="Pfam" id="PF13470">
    <property type="entry name" value="PIN_3"/>
    <property type="match status" value="1"/>
</dbReference>
<comment type="caution">
    <text evidence="3">The sequence shown here is derived from an EMBL/GenBank/DDBJ whole genome shotgun (WGS) entry which is preliminary data.</text>
</comment>
<proteinExistence type="predicted"/>
<evidence type="ECO:0000313" key="3">
    <source>
        <dbReference type="EMBL" id="MFD0795867.1"/>
    </source>
</evidence>
<dbReference type="InterPro" id="IPR058652">
    <property type="entry name" value="VapC50_C"/>
</dbReference>
<protein>
    <submittedName>
        <fullName evidence="3">PIN domain-containing protein</fullName>
    </submittedName>
</protein>
<dbReference type="Proteomes" id="UP001597012">
    <property type="component" value="Unassembled WGS sequence"/>
</dbReference>
<evidence type="ECO:0000313" key="4">
    <source>
        <dbReference type="Proteomes" id="UP001597012"/>
    </source>
</evidence>
<feature type="domain" description="VapC50 C-terminal" evidence="2">
    <location>
        <begin position="131"/>
        <end position="184"/>
    </location>
</feature>
<dbReference type="InterPro" id="IPR029060">
    <property type="entry name" value="PIN-like_dom_sf"/>
</dbReference>
<dbReference type="InterPro" id="IPR002716">
    <property type="entry name" value="PIN_dom"/>
</dbReference>
<sequence length="187" mass="21389">MIHSVRFICVLDTNVIYPIEIRDLLFWFAHYDLYTPKWSAHIFDEWQDVMKRKGVSEKEAHKRIEVANLAFPDALVTNYSGLISGLELPDPKDCHVLAAAIKTNANVIVTNNIKDFPKDYLSSSGLSAKTADDFLTDIIDLNPEQAIKAFKEMVLNRRNPDLDEFELLDILRNRGLLDTANFLHSQL</sequence>
<reference evidence="4" key="1">
    <citation type="journal article" date="2019" name="Int. J. Syst. Evol. Microbiol.">
        <title>The Global Catalogue of Microorganisms (GCM) 10K type strain sequencing project: providing services to taxonomists for standard genome sequencing and annotation.</title>
        <authorList>
            <consortium name="The Broad Institute Genomics Platform"/>
            <consortium name="The Broad Institute Genome Sequencing Center for Infectious Disease"/>
            <person name="Wu L."/>
            <person name="Ma J."/>
        </authorList>
    </citation>
    <scope>NUCLEOTIDE SEQUENCE [LARGE SCALE GENOMIC DNA]</scope>
    <source>
        <strain evidence="4">CCUG 61948</strain>
    </source>
</reference>
<organism evidence="3 4">
    <name type="scientific">Maribacter chungangensis</name>
    <dbReference type="NCBI Taxonomy" id="1069117"/>
    <lineage>
        <taxon>Bacteria</taxon>
        <taxon>Pseudomonadati</taxon>
        <taxon>Bacteroidota</taxon>
        <taxon>Flavobacteriia</taxon>
        <taxon>Flavobacteriales</taxon>
        <taxon>Flavobacteriaceae</taxon>
        <taxon>Maribacter</taxon>
    </lineage>
</organism>
<evidence type="ECO:0000259" key="1">
    <source>
        <dbReference type="Pfam" id="PF13470"/>
    </source>
</evidence>